<dbReference type="PANTHER" id="PTHR30562">
    <property type="entry name" value="UVRC/OXIDOREDUCTASE"/>
    <property type="match status" value="1"/>
</dbReference>
<dbReference type="Gene3D" id="1.10.150.20">
    <property type="entry name" value="5' to 3' exonuclease, C-terminal subdomain"/>
    <property type="match status" value="1"/>
</dbReference>
<evidence type="ECO:0000256" key="7">
    <source>
        <dbReference type="HAMAP-Rule" id="MF_00203"/>
    </source>
</evidence>
<dbReference type="InterPro" id="IPR001943">
    <property type="entry name" value="UVR_dom"/>
</dbReference>
<dbReference type="Gene3D" id="3.40.1440.10">
    <property type="entry name" value="GIY-YIG endonuclease"/>
    <property type="match status" value="1"/>
</dbReference>
<dbReference type="HAMAP" id="MF_00203">
    <property type="entry name" value="UvrC"/>
    <property type="match status" value="1"/>
</dbReference>
<keyword evidence="11" id="KW-1185">Reference proteome</keyword>
<evidence type="ECO:0000256" key="2">
    <source>
        <dbReference type="ARBA" id="ARBA00022763"/>
    </source>
</evidence>
<protein>
    <recommendedName>
        <fullName evidence="7">UvrABC system protein C</fullName>
        <shortName evidence="7">Protein UvrC</shortName>
    </recommendedName>
    <alternativeName>
        <fullName evidence="7">Excinuclease ABC subunit C</fullName>
    </alternativeName>
</protein>
<gene>
    <name evidence="7 10" type="primary">uvrC</name>
    <name evidence="10" type="ORF">N6H18_07310</name>
</gene>
<reference evidence="10" key="1">
    <citation type="submission" date="2022-09" db="EMBL/GenBank/DDBJ databases">
        <title>Comparative genomics and taxonomic characterization of three novel marine species of genus Reichenbachiella exhibiting antioxidant and polysaccharide degradation activities.</title>
        <authorList>
            <person name="Muhammad N."/>
            <person name="Lee Y.-J."/>
            <person name="Ko J."/>
            <person name="Kim S.-G."/>
        </authorList>
    </citation>
    <scope>NUCLEOTIDE SEQUENCE</scope>
    <source>
        <strain evidence="10">BKB1-1</strain>
    </source>
</reference>
<keyword evidence="5 7" id="KW-0234">DNA repair</keyword>
<keyword evidence="4 7" id="KW-0267">Excision nuclease</keyword>
<dbReference type="InterPro" id="IPR010994">
    <property type="entry name" value="RuvA_2-like"/>
</dbReference>
<evidence type="ECO:0000256" key="3">
    <source>
        <dbReference type="ARBA" id="ARBA00022769"/>
    </source>
</evidence>
<dbReference type="Proteomes" id="UP001065174">
    <property type="component" value="Chromosome"/>
</dbReference>
<dbReference type="InterPro" id="IPR050066">
    <property type="entry name" value="UvrABC_protein_C"/>
</dbReference>
<dbReference type="PANTHER" id="PTHR30562:SF1">
    <property type="entry name" value="UVRABC SYSTEM PROTEIN C"/>
    <property type="match status" value="1"/>
</dbReference>
<keyword evidence="3 7" id="KW-0228">DNA excision</keyword>
<evidence type="ECO:0000313" key="10">
    <source>
        <dbReference type="EMBL" id="UXP33760.1"/>
    </source>
</evidence>
<keyword evidence="2 7" id="KW-0227">DNA damage</keyword>
<dbReference type="SUPFAM" id="SSF82771">
    <property type="entry name" value="GIY-YIG endonuclease"/>
    <property type="match status" value="1"/>
</dbReference>
<comment type="subunit">
    <text evidence="7">Interacts with UvrB in an incision complex.</text>
</comment>
<feature type="domain" description="GIY-YIG" evidence="8">
    <location>
        <begin position="16"/>
        <end position="95"/>
    </location>
</feature>
<keyword evidence="1 7" id="KW-0963">Cytoplasm</keyword>
<dbReference type="CDD" id="cd10434">
    <property type="entry name" value="GIY-YIG_UvrC_Cho"/>
    <property type="match status" value="1"/>
</dbReference>
<dbReference type="SUPFAM" id="SSF46600">
    <property type="entry name" value="C-terminal UvrC-binding domain of UvrB"/>
    <property type="match status" value="1"/>
</dbReference>
<comment type="similarity">
    <text evidence="7">Belongs to the UvrC family.</text>
</comment>
<organism evidence="10 11">
    <name type="scientific">Reichenbachiella agarivorans</name>
    <dbReference type="NCBI Taxonomy" id="2979464"/>
    <lineage>
        <taxon>Bacteria</taxon>
        <taxon>Pseudomonadati</taxon>
        <taxon>Bacteroidota</taxon>
        <taxon>Cytophagia</taxon>
        <taxon>Cytophagales</taxon>
        <taxon>Reichenbachiellaceae</taxon>
        <taxon>Reichenbachiella</taxon>
    </lineage>
</organism>
<evidence type="ECO:0000256" key="6">
    <source>
        <dbReference type="ARBA" id="ARBA00023236"/>
    </source>
</evidence>
<sequence>MSENESIRSIVKLLPSDPGVYKYFDKTDTLIYVGKAKNIKKRVSSYFNKQSGLNLKTKKLVKEINRIEFVVVNTEFDALLLENNLIKENQPRFNILLKDDKSFPFICISKDRFPKVFSTRRHQDNEGEYFGPYTSVKALNTVLELIQKLYKIRTCNFHLSKENIQAQKFKICLEYHIGNCLGPCEGLQSETDYMKEIALVRHILKGNLKTVKDHFVTEMSQAAEQLNFEEAQLYKNKIELLDKFQSKTVIFNKKLNNTDVITITSNEKKAFINYMRIDQGMINISHTIDIKKKLDESDTEIVQLVCTQMREQFESQSRQILTNLDFEHWEENVQVNVPKIGDKKILVDLSLKNALIRKKDAFNKSVETKEKSNRVVLQLQSDLKLKEAPVHIECFDNSNIQGTNPVASMVCFKNGKPSKKDYRHFKIKTVIGPDDFGSMREIVTRRYKRLQEENQPFPQLIIVDGGKGQLSAACDALKNLELYDQIPIIGIAKRLEEIYYPEDSVPIHISKKSESLKLIQQMRDEAHRFAITFHRQLRSKGQVLSVLDGIKGIGESSKTLLLQHFRSYEKIKMASDEELINLVGPSKAKLIREHIKKVSSN</sequence>
<dbReference type="InterPro" id="IPR035901">
    <property type="entry name" value="GIY-YIG_endonuc_sf"/>
</dbReference>
<dbReference type="InterPro" id="IPR000305">
    <property type="entry name" value="GIY-YIG_endonuc"/>
</dbReference>
<dbReference type="SUPFAM" id="SSF47781">
    <property type="entry name" value="RuvA domain 2-like"/>
    <property type="match status" value="1"/>
</dbReference>
<dbReference type="PROSITE" id="PS50164">
    <property type="entry name" value="GIY_YIG"/>
    <property type="match status" value="1"/>
</dbReference>
<dbReference type="InterPro" id="IPR004791">
    <property type="entry name" value="UvrC"/>
</dbReference>
<dbReference type="InterPro" id="IPR047296">
    <property type="entry name" value="GIY-YIG_UvrC_Cho"/>
</dbReference>
<name>A0ABY6CUT7_9BACT</name>
<proteinExistence type="inferred from homology"/>
<dbReference type="InterPro" id="IPR038476">
    <property type="entry name" value="UvrC_RNase_H_dom_sf"/>
</dbReference>
<keyword evidence="6 7" id="KW-0742">SOS response</keyword>
<evidence type="ECO:0000259" key="9">
    <source>
        <dbReference type="PROSITE" id="PS50165"/>
    </source>
</evidence>
<evidence type="ECO:0000256" key="1">
    <source>
        <dbReference type="ARBA" id="ARBA00022490"/>
    </source>
</evidence>
<comment type="function">
    <text evidence="7">The UvrABC repair system catalyzes the recognition and processing of DNA lesions. UvrC both incises the 5' and 3' sides of the lesion. The N-terminal half is responsible for the 3' incision and the C-terminal half is responsible for the 5' incision.</text>
</comment>
<dbReference type="InterPro" id="IPR001162">
    <property type="entry name" value="UvrC_RNase_H_dom"/>
</dbReference>
<dbReference type="Pfam" id="PF01541">
    <property type="entry name" value="GIY-YIG"/>
    <property type="match status" value="1"/>
</dbReference>
<dbReference type="NCBIfam" id="TIGR00194">
    <property type="entry name" value="uvrC"/>
    <property type="match status" value="1"/>
</dbReference>
<dbReference type="RefSeq" id="WP_262311187.1">
    <property type="nucleotide sequence ID" value="NZ_CP106679.1"/>
</dbReference>
<dbReference type="Gene3D" id="3.30.420.340">
    <property type="entry name" value="UvrC, RNAse H endonuclease domain"/>
    <property type="match status" value="1"/>
</dbReference>
<dbReference type="SMART" id="SM00465">
    <property type="entry name" value="GIYc"/>
    <property type="match status" value="1"/>
</dbReference>
<evidence type="ECO:0000256" key="5">
    <source>
        <dbReference type="ARBA" id="ARBA00023204"/>
    </source>
</evidence>
<dbReference type="Pfam" id="PF02151">
    <property type="entry name" value="UVR"/>
    <property type="match status" value="1"/>
</dbReference>
<evidence type="ECO:0000259" key="8">
    <source>
        <dbReference type="PROSITE" id="PS50164"/>
    </source>
</evidence>
<dbReference type="Pfam" id="PF22920">
    <property type="entry name" value="UvrC_RNaseH"/>
    <property type="match status" value="1"/>
</dbReference>
<feature type="domain" description="UvrC family homology region profile" evidence="9">
    <location>
        <begin position="317"/>
        <end position="477"/>
    </location>
</feature>
<comment type="subcellular location">
    <subcellularLocation>
        <location evidence="7">Cytoplasm</location>
    </subcellularLocation>
</comment>
<evidence type="ECO:0000313" key="11">
    <source>
        <dbReference type="Proteomes" id="UP001065174"/>
    </source>
</evidence>
<evidence type="ECO:0000256" key="4">
    <source>
        <dbReference type="ARBA" id="ARBA00022881"/>
    </source>
</evidence>
<dbReference type="Pfam" id="PF08459">
    <property type="entry name" value="UvrC_RNaseH_dom"/>
    <property type="match status" value="1"/>
</dbReference>
<accession>A0ABY6CUT7</accession>
<dbReference type="PROSITE" id="PS50165">
    <property type="entry name" value="UVRC"/>
    <property type="match status" value="1"/>
</dbReference>
<dbReference type="InterPro" id="IPR036876">
    <property type="entry name" value="UVR_dom_sf"/>
</dbReference>
<dbReference type="EMBL" id="CP106679">
    <property type="protein sequence ID" value="UXP33760.1"/>
    <property type="molecule type" value="Genomic_DNA"/>
</dbReference>